<feature type="region of interest" description="Disordered" evidence="1">
    <location>
        <begin position="799"/>
        <end position="821"/>
    </location>
</feature>
<dbReference type="Proteomes" id="UP000256970">
    <property type="component" value="Unassembled WGS sequence"/>
</dbReference>
<feature type="compositionally biased region" description="Low complexity" evidence="1">
    <location>
        <begin position="211"/>
        <end position="244"/>
    </location>
</feature>
<proteinExistence type="predicted"/>
<evidence type="ECO:0000313" key="2">
    <source>
        <dbReference type="EMBL" id="SZX75673.1"/>
    </source>
</evidence>
<organism evidence="2 3">
    <name type="scientific">Tetradesmus obliquus</name>
    <name type="common">Green alga</name>
    <name type="synonym">Acutodesmus obliquus</name>
    <dbReference type="NCBI Taxonomy" id="3088"/>
    <lineage>
        <taxon>Eukaryota</taxon>
        <taxon>Viridiplantae</taxon>
        <taxon>Chlorophyta</taxon>
        <taxon>core chlorophytes</taxon>
        <taxon>Chlorophyceae</taxon>
        <taxon>CS clade</taxon>
        <taxon>Sphaeropleales</taxon>
        <taxon>Scenedesmaceae</taxon>
        <taxon>Tetradesmus</taxon>
    </lineage>
</organism>
<name>A0A383WEK5_TETOB</name>
<evidence type="ECO:0000313" key="3">
    <source>
        <dbReference type="Proteomes" id="UP000256970"/>
    </source>
</evidence>
<dbReference type="EMBL" id="FNXT01001239">
    <property type="protein sequence ID" value="SZX75673.1"/>
    <property type="molecule type" value="Genomic_DNA"/>
</dbReference>
<evidence type="ECO:0000256" key="1">
    <source>
        <dbReference type="SAM" id="MobiDB-lite"/>
    </source>
</evidence>
<feature type="region of interest" description="Disordered" evidence="1">
    <location>
        <begin position="411"/>
        <end position="496"/>
    </location>
</feature>
<accession>A0A383WEK5</accession>
<feature type="region of interest" description="Disordered" evidence="1">
    <location>
        <begin position="211"/>
        <end position="252"/>
    </location>
</feature>
<dbReference type="AlphaFoldDB" id="A0A383WEK5"/>
<keyword evidence="3" id="KW-1185">Reference proteome</keyword>
<gene>
    <name evidence="2" type="ORF">BQ4739_LOCUS15949</name>
</gene>
<feature type="compositionally biased region" description="Low complexity" evidence="1">
    <location>
        <begin position="472"/>
        <end position="496"/>
    </location>
</feature>
<dbReference type="InterPro" id="IPR016024">
    <property type="entry name" value="ARM-type_fold"/>
</dbReference>
<feature type="compositionally biased region" description="Acidic residues" evidence="1">
    <location>
        <begin position="411"/>
        <end position="429"/>
    </location>
</feature>
<sequence>MSAVKALASAVQQCFAIYSLPADLHRKDVAFIGEIGSQLQPVLLSLQKAALQCPEEVAADTALAAATSAVLASLQQLQEAAGRCRIRHWLLRVLSARDVRLQLAAAFVSVAAALEGLSTAAAASVLADDLPRSHLSALSQLQQGVASHKLTRHEPLEALARGLLKHVTDDRTDQEQLPSMLKYVVKQAALQTHTAPAAASDAAAAGSSSSAAASSSSKAGASSSSNGAGSSRAAAEGASSSSRRAGCDGLPAGEASLTDTELLMVLEQLAASKASEEQLALYQILSILEGLQEAKRQQQREHHRKRAQRRQQQQQQPLQRVSEADDDTSTIAAVRDASTASAAAAAGTAYTAAAAAAGCSSNPAGGAEQPSACVSEVVAAMMAQLEEMLWRDPWDAVALTQLLELLLQVQPEEEEQEQEGAENGSEADSDSTAGGGNQHSRDSKTRQDQGSKQAGKKGKWWQVSAAAKAALQSRLSGSTKSSSAADSKAQKQQAARAAQQAQRAAWRERVHVLAAGAVDVLLHLTPRPYGCDSFLRPVSRSGVCAEVGHSLALPLMAHEDTVPAMAACLASGWPEVASRAAQLMTILLQSGSAIAAAGAAAAADDADVTYTKFCQRLCSSGSAAAFHTGSNNSSSQRADSIWHRIVQLLHSSTPTAAEAAAEAMAAVGSSRTMLELCSTLVATQQARALLLLLAQHQVHPGAAGAAAAALAALSDPSMRPGLHNILADSFWDEVPGAAEDLATVLLQVMQGTDTLAAARAAQLAASLAGDVLWEGRRGAWLQACKAGLKLLATRSGSTAASASRGGYSSTGGLRADTGSSVSSATSSRARASGAVLLVQLVGRWQGAGGGGRQALHATQQRVSPMLAAQVEAAAQQDLLFEALQLCVQQFRGSGSWQGLDELPQGGGGASSSDVLVNCEGAAAVRLLDALLCWLPDQAWCAVPDLYATVAPVLEHLAATQHGWLQAAARRTHELLLGVAG</sequence>
<feature type="compositionally biased region" description="Basic and acidic residues" evidence="1">
    <location>
        <begin position="439"/>
        <end position="449"/>
    </location>
</feature>
<reference evidence="2 3" key="1">
    <citation type="submission" date="2016-10" db="EMBL/GenBank/DDBJ databases">
        <authorList>
            <person name="Cai Z."/>
        </authorList>
    </citation>
    <scope>NUCLEOTIDE SEQUENCE [LARGE SCALE GENOMIC DNA]</scope>
</reference>
<protein>
    <submittedName>
        <fullName evidence="2">Uncharacterized protein</fullName>
    </submittedName>
</protein>
<dbReference type="SUPFAM" id="SSF48371">
    <property type="entry name" value="ARM repeat"/>
    <property type="match status" value="1"/>
</dbReference>
<feature type="region of interest" description="Disordered" evidence="1">
    <location>
        <begin position="296"/>
        <end position="329"/>
    </location>
</feature>